<sequence length="95" mass="11239">MTVDASTGEVKKADLHLVLKRCRKQDYPDTVLYKELTKKFLRYNITYLQVDQDTNVYINLNQIMARPNLIRLSVTGGKNNLEKLERLKNNWYAKY</sequence>
<dbReference type="AlphaFoldDB" id="L8K1R6"/>
<gene>
    <name evidence="1" type="ORF">C900_04249</name>
</gene>
<accession>L8K1R6</accession>
<name>L8K1R6_9BACT</name>
<protein>
    <submittedName>
        <fullName evidence="1">Uncharacterized protein</fullName>
    </submittedName>
</protein>
<evidence type="ECO:0000313" key="1">
    <source>
        <dbReference type="EMBL" id="ELR73397.1"/>
    </source>
</evidence>
<dbReference type="STRING" id="1237149.C900_04249"/>
<organism evidence="1 2">
    <name type="scientific">Fulvivirga imtechensis AK7</name>
    <dbReference type="NCBI Taxonomy" id="1237149"/>
    <lineage>
        <taxon>Bacteria</taxon>
        <taxon>Pseudomonadati</taxon>
        <taxon>Bacteroidota</taxon>
        <taxon>Cytophagia</taxon>
        <taxon>Cytophagales</taxon>
        <taxon>Fulvivirgaceae</taxon>
        <taxon>Fulvivirga</taxon>
    </lineage>
</organism>
<dbReference type="Proteomes" id="UP000011135">
    <property type="component" value="Unassembled WGS sequence"/>
</dbReference>
<keyword evidence="2" id="KW-1185">Reference proteome</keyword>
<comment type="caution">
    <text evidence="1">The sequence shown here is derived from an EMBL/GenBank/DDBJ whole genome shotgun (WGS) entry which is preliminary data.</text>
</comment>
<reference evidence="1 2" key="1">
    <citation type="submission" date="2012-12" db="EMBL/GenBank/DDBJ databases">
        <title>Genome assembly of Fulvivirga imtechensis AK7.</title>
        <authorList>
            <person name="Nupur N."/>
            <person name="Khatri I."/>
            <person name="Kumar R."/>
            <person name="Subramanian S."/>
            <person name="Pinnaka A."/>
        </authorList>
    </citation>
    <scope>NUCLEOTIDE SEQUENCE [LARGE SCALE GENOMIC DNA]</scope>
    <source>
        <strain evidence="1 2">AK7</strain>
    </source>
</reference>
<dbReference type="EMBL" id="AMZN01000006">
    <property type="protein sequence ID" value="ELR73397.1"/>
    <property type="molecule type" value="Genomic_DNA"/>
</dbReference>
<proteinExistence type="predicted"/>
<evidence type="ECO:0000313" key="2">
    <source>
        <dbReference type="Proteomes" id="UP000011135"/>
    </source>
</evidence>